<evidence type="ECO:0000256" key="1">
    <source>
        <dbReference type="SAM" id="MobiDB-lite"/>
    </source>
</evidence>
<evidence type="ECO:0000313" key="3">
    <source>
        <dbReference type="Proteomes" id="UP001064489"/>
    </source>
</evidence>
<feature type="region of interest" description="Disordered" evidence="1">
    <location>
        <begin position="26"/>
        <end position="49"/>
    </location>
</feature>
<dbReference type="EMBL" id="JAJSOW010000100">
    <property type="protein sequence ID" value="KAI9186302.1"/>
    <property type="molecule type" value="Genomic_DNA"/>
</dbReference>
<keyword evidence="3" id="KW-1185">Reference proteome</keyword>
<protein>
    <submittedName>
        <fullName evidence="2">Uncharacterized protein</fullName>
    </submittedName>
</protein>
<gene>
    <name evidence="2" type="ORF">LWI28_016040</name>
</gene>
<accession>A0AAD5NY77</accession>
<dbReference type="Proteomes" id="UP001064489">
    <property type="component" value="Chromosome 3"/>
</dbReference>
<proteinExistence type="predicted"/>
<organism evidence="2 3">
    <name type="scientific">Acer negundo</name>
    <name type="common">Box elder</name>
    <dbReference type="NCBI Taxonomy" id="4023"/>
    <lineage>
        <taxon>Eukaryota</taxon>
        <taxon>Viridiplantae</taxon>
        <taxon>Streptophyta</taxon>
        <taxon>Embryophyta</taxon>
        <taxon>Tracheophyta</taxon>
        <taxon>Spermatophyta</taxon>
        <taxon>Magnoliopsida</taxon>
        <taxon>eudicotyledons</taxon>
        <taxon>Gunneridae</taxon>
        <taxon>Pentapetalae</taxon>
        <taxon>rosids</taxon>
        <taxon>malvids</taxon>
        <taxon>Sapindales</taxon>
        <taxon>Sapindaceae</taxon>
        <taxon>Hippocastanoideae</taxon>
        <taxon>Acereae</taxon>
        <taxon>Acer</taxon>
    </lineage>
</organism>
<dbReference type="AlphaFoldDB" id="A0AAD5NY77"/>
<evidence type="ECO:0000313" key="2">
    <source>
        <dbReference type="EMBL" id="KAI9186302.1"/>
    </source>
</evidence>
<name>A0AAD5NY77_ACENE</name>
<reference evidence="2" key="1">
    <citation type="journal article" date="2022" name="Plant J.">
        <title>Strategies of tolerance reflected in two North American maple genomes.</title>
        <authorList>
            <person name="McEvoy S.L."/>
            <person name="Sezen U.U."/>
            <person name="Trouern-Trend A."/>
            <person name="McMahon S.M."/>
            <person name="Schaberg P.G."/>
            <person name="Yang J."/>
            <person name="Wegrzyn J.L."/>
            <person name="Swenson N.G."/>
        </authorList>
    </citation>
    <scope>NUCLEOTIDE SEQUENCE</scope>
    <source>
        <strain evidence="2">91603</strain>
    </source>
</reference>
<comment type="caution">
    <text evidence="2">The sequence shown here is derived from an EMBL/GenBank/DDBJ whole genome shotgun (WGS) entry which is preliminary data.</text>
</comment>
<sequence>MRRWLGDGFGRRRRGVWVARLGHRQRHQTRNHGHDRRRQERKKRGDRSAVEARSQILFFNFPHFLGNQSEYRDGFSSDNPDFSGDWDHCLYLYQNLLQQRTLCQFIPPNIGYYSNNLLLDDVGDCISCTNETAHSPYPY</sequence>
<feature type="compositionally biased region" description="Basic residues" evidence="1">
    <location>
        <begin position="26"/>
        <end position="45"/>
    </location>
</feature>
<reference evidence="2" key="2">
    <citation type="submission" date="2023-02" db="EMBL/GenBank/DDBJ databases">
        <authorList>
            <person name="Swenson N.G."/>
            <person name="Wegrzyn J.L."/>
            <person name="Mcevoy S.L."/>
        </authorList>
    </citation>
    <scope>NUCLEOTIDE SEQUENCE</scope>
    <source>
        <strain evidence="2">91603</strain>
        <tissue evidence="2">Leaf</tissue>
    </source>
</reference>